<dbReference type="Proteomes" id="UP000284403">
    <property type="component" value="Unassembled WGS sequence"/>
</dbReference>
<dbReference type="GO" id="GO:0003723">
    <property type="term" value="F:RNA binding"/>
    <property type="evidence" value="ECO:0007669"/>
    <property type="project" value="TreeGrafter"/>
</dbReference>
<dbReference type="GO" id="GO:0003724">
    <property type="term" value="F:RNA helicase activity"/>
    <property type="evidence" value="ECO:0007669"/>
    <property type="project" value="UniProtKB-EC"/>
</dbReference>
<feature type="compositionally biased region" description="Basic residues" evidence="2">
    <location>
        <begin position="1"/>
        <end position="12"/>
    </location>
</feature>
<comment type="caution">
    <text evidence="3">The sequence shown here is derived from an EMBL/GenBank/DDBJ whole genome shotgun (WGS) entry which is preliminary data.</text>
</comment>
<evidence type="ECO:0000256" key="1">
    <source>
        <dbReference type="ARBA" id="ARBA00047984"/>
    </source>
</evidence>
<protein>
    <submittedName>
        <fullName evidence="3">ATP-dependent RNA helicase</fullName>
    </submittedName>
</protein>
<sequence>MATALRHGRKGGKVSSSPAVAPRAVTPGSAISPLSLQAFGEGTTIISDLNAAHPFDPDAIANVARKTPTNEANVLQFDMEAIQHIGKGVMVGRTKQVRTTTRQSQVSTAEALLKLRGAAKEQKKTSAFPVHPLDLGKLRDHNVVVVQKPQDALTFAVALATSAPQAKVLVVVPRYYEVGLAKQRLGSLVVDGKTAATGEFCGQMFEGNQAAPLWVTSAEMALLYLTKLQSMAPFSHLVVPASYDTTQLLSCFLRAFGQWLLGGADLPWSLRLVLTHERSDRNEIKGILQGLKVTFIESTVEHVTEFSYAETCALVEKEMMEMERDGSGVFPPPTKGLIDHTAKVAVSVVQCIIKESEQRQVIVVFTAEAREVLIALQEAQLEDCVICSGFQGSEEATDTKHCVCVVNRVRHALDVVDECTMVVDTGTIRRPGAQYKSESFMAASKTEWETKVERAGRLSLLERKRGCCYFALYPDEVSAEFSEDATSLPDVFDVEDAFLHCARLNLSMSDVATLLPRIPAETVEQVLHNISEKCMISSPQALAITFLGEMASRLPVDLDIASFIIAGCNFGLGEAALAIGSVAAVPFRSITPLTYSNAPWGESTRRSREKYAGEIARHSDLLADTLVFMAWLKLRARGESTAEFLRETLLQEFRLVNIERLMKYMREQMTNYVFLDRSNTTELWEELAACVEENSTIFLLLESVALARRAAFVRDAGHLNEKDRYASMAFVRTSKRLVPHSYIPTSIEWGTGRTMVPVIIKNSTNILAGLFSLIHTPYFFASLLLLYPSVEYSRPAMRDNGNVVYFGVSCNRQMKRLIVSIEDATRILDFREKVNLALGCMQALRTAAHPISRTKFFLALKKHDRLFDVERLQKGIRSQLLDLVTALKVTEHQGSFETYATHCTAPKELLPTTDTPALDLVVLRRFVDGTLWERLPTPSSAMMPSATAFGDTPPTLAAAPVIAGDNDGYDDDDDVEIIQDSYFMLHGPLVEDEDDD</sequence>
<evidence type="ECO:0000313" key="4">
    <source>
        <dbReference type="Proteomes" id="UP000284403"/>
    </source>
</evidence>
<accession>A0A422Q9J0</accession>
<dbReference type="RefSeq" id="XP_029231830.1">
    <property type="nucleotide sequence ID" value="XM_029368354.1"/>
</dbReference>
<dbReference type="OrthoDB" id="278017at2759"/>
<keyword evidence="4" id="KW-1185">Reference proteome</keyword>
<name>A0A422Q9J0_9TRYP</name>
<evidence type="ECO:0000256" key="2">
    <source>
        <dbReference type="SAM" id="MobiDB-lite"/>
    </source>
</evidence>
<feature type="region of interest" description="Disordered" evidence="2">
    <location>
        <begin position="1"/>
        <end position="27"/>
    </location>
</feature>
<evidence type="ECO:0000313" key="3">
    <source>
        <dbReference type="EMBL" id="RNF26624.1"/>
    </source>
</evidence>
<keyword evidence="3" id="KW-0347">Helicase</keyword>
<gene>
    <name evidence="3" type="ORF">Tco025E_01416</name>
</gene>
<keyword evidence="3" id="KW-0378">Hydrolase</keyword>
<dbReference type="EMBL" id="MKKU01000034">
    <property type="protein sequence ID" value="RNF26624.1"/>
    <property type="molecule type" value="Genomic_DNA"/>
</dbReference>
<dbReference type="GeneID" id="40315027"/>
<dbReference type="GO" id="GO:0071013">
    <property type="term" value="C:catalytic step 2 spliceosome"/>
    <property type="evidence" value="ECO:0007669"/>
    <property type="project" value="TreeGrafter"/>
</dbReference>
<keyword evidence="3" id="KW-0547">Nucleotide-binding</keyword>
<organism evidence="3 4">
    <name type="scientific">Trypanosoma conorhini</name>
    <dbReference type="NCBI Taxonomy" id="83891"/>
    <lineage>
        <taxon>Eukaryota</taxon>
        <taxon>Discoba</taxon>
        <taxon>Euglenozoa</taxon>
        <taxon>Kinetoplastea</taxon>
        <taxon>Metakinetoplastina</taxon>
        <taxon>Trypanosomatida</taxon>
        <taxon>Trypanosomatidae</taxon>
        <taxon>Trypanosoma</taxon>
    </lineage>
</organism>
<dbReference type="PANTHER" id="PTHR18934:SF83">
    <property type="entry name" value="PRE-MRNA-SPLICING FACTOR ATP-DEPENDENT RNA HELICASE DHX16"/>
    <property type="match status" value="1"/>
</dbReference>
<keyword evidence="3" id="KW-0067">ATP-binding</keyword>
<dbReference type="AlphaFoldDB" id="A0A422Q9J0"/>
<comment type="catalytic activity">
    <reaction evidence="1">
        <text>ATP + H2O = ADP + phosphate + H(+)</text>
        <dbReference type="Rhea" id="RHEA:13065"/>
        <dbReference type="ChEBI" id="CHEBI:15377"/>
        <dbReference type="ChEBI" id="CHEBI:15378"/>
        <dbReference type="ChEBI" id="CHEBI:30616"/>
        <dbReference type="ChEBI" id="CHEBI:43474"/>
        <dbReference type="ChEBI" id="CHEBI:456216"/>
        <dbReference type="EC" id="3.6.4.13"/>
    </reaction>
</comment>
<dbReference type="PANTHER" id="PTHR18934">
    <property type="entry name" value="ATP-DEPENDENT RNA HELICASE"/>
    <property type="match status" value="1"/>
</dbReference>
<proteinExistence type="predicted"/>
<reference evidence="3 4" key="1">
    <citation type="journal article" date="2018" name="BMC Genomics">
        <title>Genomic comparison of Trypanosoma conorhini and Trypanosoma rangeli to Trypanosoma cruzi strains of high and low virulence.</title>
        <authorList>
            <person name="Bradwell K.R."/>
            <person name="Koparde V.N."/>
            <person name="Matveyev A.V."/>
            <person name="Serrano M.G."/>
            <person name="Alves J.M."/>
            <person name="Parikh H."/>
            <person name="Huang B."/>
            <person name="Lee V."/>
            <person name="Espinosa-Alvarez O."/>
            <person name="Ortiz P.A."/>
            <person name="Costa-Martins A.G."/>
            <person name="Teixeira M.M."/>
            <person name="Buck G.A."/>
        </authorList>
    </citation>
    <scope>NUCLEOTIDE SEQUENCE [LARGE SCALE GENOMIC DNA]</scope>
    <source>
        <strain evidence="3 4">025E</strain>
    </source>
</reference>